<feature type="region of interest" description="Disordered" evidence="4">
    <location>
        <begin position="365"/>
        <end position="401"/>
    </location>
</feature>
<dbReference type="Pfam" id="PF25917">
    <property type="entry name" value="BSH_RND"/>
    <property type="match status" value="1"/>
</dbReference>
<dbReference type="Gene3D" id="2.40.50.100">
    <property type="match status" value="1"/>
</dbReference>
<feature type="compositionally biased region" description="Low complexity" evidence="4">
    <location>
        <begin position="378"/>
        <end position="390"/>
    </location>
</feature>
<reference evidence="9" key="1">
    <citation type="journal article" date="2023" name="Microbiol Resour">
        <title>Genome Sequences of Rhodoplanes serenus and Two Thermotolerant Strains, Rhodoplanes tepidamans and 'Rhodoplanes cryptolactis,' Further Refine the Genus.</title>
        <authorList>
            <person name="Rayyan A.A."/>
            <person name="Kyndt J.A."/>
        </authorList>
    </citation>
    <scope>NUCLEOTIDE SEQUENCE</scope>
    <source>
        <strain evidence="9">DSM 9987</strain>
    </source>
</reference>
<evidence type="ECO:0000259" key="6">
    <source>
        <dbReference type="Pfam" id="PF25917"/>
    </source>
</evidence>
<dbReference type="RefSeq" id="WP_272777475.1">
    <property type="nucleotide sequence ID" value="NZ_JAQQLI010000018.1"/>
</dbReference>
<comment type="caution">
    <text evidence="9">The sequence shown here is derived from an EMBL/GenBank/DDBJ whole genome shotgun (WGS) entry which is preliminary data.</text>
</comment>
<dbReference type="Proteomes" id="UP001165652">
    <property type="component" value="Unassembled WGS sequence"/>
</dbReference>
<dbReference type="Gene3D" id="2.40.30.170">
    <property type="match status" value="1"/>
</dbReference>
<keyword evidence="3" id="KW-0175">Coiled coil</keyword>
<dbReference type="InterPro" id="IPR006143">
    <property type="entry name" value="RND_pump_MFP"/>
</dbReference>
<dbReference type="Pfam" id="PF25944">
    <property type="entry name" value="Beta-barrel_RND"/>
    <property type="match status" value="1"/>
</dbReference>
<feature type="domain" description="Multidrug resistance protein MdtA-like alpha-helical hairpin" evidence="5">
    <location>
        <begin position="102"/>
        <end position="171"/>
    </location>
</feature>
<evidence type="ECO:0000259" key="7">
    <source>
        <dbReference type="Pfam" id="PF25944"/>
    </source>
</evidence>
<dbReference type="Pfam" id="PF25876">
    <property type="entry name" value="HH_MFP_RND"/>
    <property type="match status" value="1"/>
</dbReference>
<dbReference type="PANTHER" id="PTHR30158:SF24">
    <property type="entry name" value="HLYD FAMILY SECRETION PROTEIN"/>
    <property type="match status" value="1"/>
</dbReference>
<evidence type="ECO:0000313" key="9">
    <source>
        <dbReference type="EMBL" id="MDC7786626.1"/>
    </source>
</evidence>
<name>A0ABT5JAK8_RHOTP</name>
<evidence type="ECO:0000256" key="4">
    <source>
        <dbReference type="SAM" id="MobiDB-lite"/>
    </source>
</evidence>
<proteinExistence type="inferred from homology"/>
<feature type="domain" description="Multidrug resistance protein MdtA-like C-terminal permuted SH3" evidence="8">
    <location>
        <begin position="304"/>
        <end position="364"/>
    </location>
</feature>
<evidence type="ECO:0000259" key="8">
    <source>
        <dbReference type="Pfam" id="PF25967"/>
    </source>
</evidence>
<feature type="domain" description="Multidrug resistance protein MdtA-like barrel-sandwich hybrid" evidence="6">
    <location>
        <begin position="62"/>
        <end position="196"/>
    </location>
</feature>
<dbReference type="InterPro" id="IPR058626">
    <property type="entry name" value="MdtA-like_b-barrel"/>
</dbReference>
<evidence type="ECO:0000256" key="2">
    <source>
        <dbReference type="ARBA" id="ARBA00009477"/>
    </source>
</evidence>
<dbReference type="PROSITE" id="PS51257">
    <property type="entry name" value="PROKAR_LIPOPROTEIN"/>
    <property type="match status" value="1"/>
</dbReference>
<dbReference type="InterPro" id="IPR058625">
    <property type="entry name" value="MdtA-like_BSH"/>
</dbReference>
<protein>
    <submittedName>
        <fullName evidence="9">Efflux RND transporter periplasmic adaptor subunit</fullName>
    </submittedName>
</protein>
<dbReference type="InterPro" id="IPR058627">
    <property type="entry name" value="MdtA-like_C"/>
</dbReference>
<evidence type="ECO:0000313" key="10">
    <source>
        <dbReference type="Proteomes" id="UP001165652"/>
    </source>
</evidence>
<gene>
    <name evidence="9" type="ORF">PQJ73_13110</name>
</gene>
<dbReference type="NCBIfam" id="TIGR01730">
    <property type="entry name" value="RND_mfp"/>
    <property type="match status" value="1"/>
</dbReference>
<dbReference type="EMBL" id="JAQQLI010000018">
    <property type="protein sequence ID" value="MDC7786626.1"/>
    <property type="molecule type" value="Genomic_DNA"/>
</dbReference>
<evidence type="ECO:0000256" key="1">
    <source>
        <dbReference type="ARBA" id="ARBA00004196"/>
    </source>
</evidence>
<organism evidence="9 10">
    <name type="scientific">Rhodoplanes tepidamans</name>
    <name type="common">Rhodoplanes cryptolactis</name>
    <dbReference type="NCBI Taxonomy" id="200616"/>
    <lineage>
        <taxon>Bacteria</taxon>
        <taxon>Pseudomonadati</taxon>
        <taxon>Pseudomonadota</taxon>
        <taxon>Alphaproteobacteria</taxon>
        <taxon>Hyphomicrobiales</taxon>
        <taxon>Nitrobacteraceae</taxon>
        <taxon>Rhodoplanes</taxon>
    </lineage>
</organism>
<sequence>MSSKWARLVAVGTAFLLAGCGGETKQQQAGGPPPAQVTVAKPVERTVTDYDEYVGRFVPVDSVEVRARVSGYLDQIHFKDGQLVKQGDLLFTIDKRPFQTALDQAKANLAQAKANLAFTEADLQRAQQLVRDRTITEQTFDQRTQAKRVAEASVAAQEAAVRQATLDLEFTELRSPITGRIGDRRVSVGNLVTGGTGGTTTLLAVIVTYDPIRFEFTFDEAAYLRYQRTASDGPASRAGGLEVGLKLIDEPEFKHTGRMDFVDNVIERTTGTIRGRAVLPNPDGLFTPGMFARVRVPASAPQTAMLVPDVAIGSEQVRKFVYVVGGDNVAKQTFVTLGQLDGKLRVVKTGLKPDDRVIVNGIARVRPNSKVTPKEEANASPAPAGPQASAEKAGPPTAKAE</sequence>
<reference evidence="9" key="2">
    <citation type="submission" date="2023-02" db="EMBL/GenBank/DDBJ databases">
        <authorList>
            <person name="Rayyan A."/>
            <person name="Meyer T."/>
            <person name="Kyndt J.A."/>
        </authorList>
    </citation>
    <scope>NUCLEOTIDE SEQUENCE</scope>
    <source>
        <strain evidence="9">DSM 9987</strain>
    </source>
</reference>
<dbReference type="PANTHER" id="PTHR30158">
    <property type="entry name" value="ACRA/E-RELATED COMPONENT OF DRUG EFFLUX TRANSPORTER"/>
    <property type="match status" value="1"/>
</dbReference>
<evidence type="ECO:0000259" key="5">
    <source>
        <dbReference type="Pfam" id="PF25876"/>
    </source>
</evidence>
<dbReference type="Gene3D" id="1.10.287.470">
    <property type="entry name" value="Helix hairpin bin"/>
    <property type="match status" value="1"/>
</dbReference>
<dbReference type="SUPFAM" id="SSF111369">
    <property type="entry name" value="HlyD-like secretion proteins"/>
    <property type="match status" value="1"/>
</dbReference>
<comment type="similarity">
    <text evidence="2">Belongs to the membrane fusion protein (MFP) (TC 8.A.1) family.</text>
</comment>
<feature type="domain" description="Multidrug resistance protein MdtA-like beta-barrel" evidence="7">
    <location>
        <begin position="242"/>
        <end position="297"/>
    </location>
</feature>
<dbReference type="Pfam" id="PF25967">
    <property type="entry name" value="RND-MFP_C"/>
    <property type="match status" value="1"/>
</dbReference>
<feature type="coiled-coil region" evidence="3">
    <location>
        <begin position="102"/>
        <end position="129"/>
    </location>
</feature>
<dbReference type="Gene3D" id="2.40.420.20">
    <property type="match status" value="1"/>
</dbReference>
<accession>A0ABT5JAK8</accession>
<comment type="subcellular location">
    <subcellularLocation>
        <location evidence="1">Cell envelope</location>
    </subcellularLocation>
</comment>
<keyword evidence="10" id="KW-1185">Reference proteome</keyword>
<dbReference type="InterPro" id="IPR058624">
    <property type="entry name" value="MdtA-like_HH"/>
</dbReference>
<evidence type="ECO:0000256" key="3">
    <source>
        <dbReference type="SAM" id="Coils"/>
    </source>
</evidence>